<dbReference type="AlphaFoldDB" id="A0A645JGP1"/>
<dbReference type="EMBL" id="VSSQ01141319">
    <property type="protein sequence ID" value="MPN62781.1"/>
    <property type="molecule type" value="Genomic_DNA"/>
</dbReference>
<reference evidence="2" key="1">
    <citation type="submission" date="2019-08" db="EMBL/GenBank/DDBJ databases">
        <authorList>
            <person name="Kucharzyk K."/>
            <person name="Murdoch R.W."/>
            <person name="Higgins S."/>
            <person name="Loffler F."/>
        </authorList>
    </citation>
    <scope>NUCLEOTIDE SEQUENCE</scope>
</reference>
<comment type="caution">
    <text evidence="2">The sequence shown here is derived from an EMBL/GenBank/DDBJ whole genome shotgun (WGS) entry which is preliminary data.</text>
</comment>
<name>A0A645JGP1_9ZZZZ</name>
<feature type="region of interest" description="Disordered" evidence="1">
    <location>
        <begin position="52"/>
        <end position="85"/>
    </location>
</feature>
<accession>A0A645JGP1</accession>
<sequence>MDVARQKHVHQDAAVAVDDGLGQASRSGRIEYPQRMVERELGDLHRRIDSNRRLPVQDGHSCGGRWFGNQQRDVNHGLQAGQRLG</sequence>
<evidence type="ECO:0000256" key="1">
    <source>
        <dbReference type="SAM" id="MobiDB-lite"/>
    </source>
</evidence>
<evidence type="ECO:0000313" key="2">
    <source>
        <dbReference type="EMBL" id="MPN62781.1"/>
    </source>
</evidence>
<organism evidence="2">
    <name type="scientific">bioreactor metagenome</name>
    <dbReference type="NCBI Taxonomy" id="1076179"/>
    <lineage>
        <taxon>unclassified sequences</taxon>
        <taxon>metagenomes</taxon>
        <taxon>ecological metagenomes</taxon>
    </lineage>
</organism>
<protein>
    <submittedName>
        <fullName evidence="2">Uncharacterized protein</fullName>
    </submittedName>
</protein>
<proteinExistence type="predicted"/>
<gene>
    <name evidence="2" type="ORF">SDC9_210534</name>
</gene>